<organism evidence="5 6">
    <name type="scientific">Arachis hypogaea</name>
    <name type="common">Peanut</name>
    <dbReference type="NCBI Taxonomy" id="3818"/>
    <lineage>
        <taxon>Eukaryota</taxon>
        <taxon>Viridiplantae</taxon>
        <taxon>Streptophyta</taxon>
        <taxon>Embryophyta</taxon>
        <taxon>Tracheophyta</taxon>
        <taxon>Spermatophyta</taxon>
        <taxon>Magnoliopsida</taxon>
        <taxon>eudicotyledons</taxon>
        <taxon>Gunneridae</taxon>
        <taxon>Pentapetalae</taxon>
        <taxon>rosids</taxon>
        <taxon>fabids</taxon>
        <taxon>Fabales</taxon>
        <taxon>Fabaceae</taxon>
        <taxon>Papilionoideae</taxon>
        <taxon>50 kb inversion clade</taxon>
        <taxon>dalbergioids sensu lato</taxon>
        <taxon>Dalbergieae</taxon>
        <taxon>Pterocarpus clade</taxon>
        <taxon>Arachis</taxon>
    </lineage>
</organism>
<proteinExistence type="inferred from homology"/>
<name>A0A444Z0A3_ARAHY</name>
<evidence type="ECO:0000256" key="1">
    <source>
        <dbReference type="ARBA" id="ARBA00009063"/>
    </source>
</evidence>
<dbReference type="AlphaFoldDB" id="A0A444Z0A3"/>
<evidence type="ECO:0000259" key="4">
    <source>
        <dbReference type="PROSITE" id="PS50192"/>
    </source>
</evidence>
<dbReference type="Proteomes" id="UP000289738">
    <property type="component" value="Chromosome B05"/>
</dbReference>
<comment type="similarity">
    <text evidence="1">Belongs to the syntaxin family.</text>
</comment>
<keyword evidence="3" id="KW-0812">Transmembrane</keyword>
<dbReference type="SMART" id="SM00397">
    <property type="entry name" value="t_SNARE"/>
    <property type="match status" value="1"/>
</dbReference>
<dbReference type="GO" id="GO:0006906">
    <property type="term" value="P:vesicle fusion"/>
    <property type="evidence" value="ECO:0007669"/>
    <property type="project" value="TreeGrafter"/>
</dbReference>
<dbReference type="InterPro" id="IPR001921">
    <property type="entry name" value="Ribosomal_eL8_euk"/>
</dbReference>
<keyword evidence="3" id="KW-0472">Membrane</keyword>
<keyword evidence="3" id="KW-1133">Transmembrane helix</keyword>
<evidence type="ECO:0000313" key="5">
    <source>
        <dbReference type="EMBL" id="RYR07619.1"/>
    </source>
</evidence>
<accession>A0A444Z0A3</accession>
<dbReference type="Gene3D" id="1.20.5.110">
    <property type="match status" value="1"/>
</dbReference>
<dbReference type="InterPro" id="IPR046831">
    <property type="entry name" value="Calmodulin_bind_N"/>
</dbReference>
<dbReference type="GO" id="GO:0005484">
    <property type="term" value="F:SNAP receptor activity"/>
    <property type="evidence" value="ECO:0007669"/>
    <property type="project" value="InterPro"/>
</dbReference>
<keyword evidence="2" id="KW-0653">Protein transport</keyword>
<dbReference type="Pfam" id="PF05739">
    <property type="entry name" value="SNARE"/>
    <property type="match status" value="1"/>
</dbReference>
<dbReference type="CDD" id="cd15840">
    <property type="entry name" value="SNARE_Qa"/>
    <property type="match status" value="1"/>
</dbReference>
<dbReference type="FunFam" id="1.20.5.110:FF:000035">
    <property type="entry name" value="Syntaxin-22 like"/>
    <property type="match status" value="1"/>
</dbReference>
<dbReference type="GO" id="GO:0031201">
    <property type="term" value="C:SNARE complex"/>
    <property type="evidence" value="ECO:0007669"/>
    <property type="project" value="TreeGrafter"/>
</dbReference>
<dbReference type="InterPro" id="IPR006012">
    <property type="entry name" value="Syntaxin/epimorphin_CS"/>
</dbReference>
<evidence type="ECO:0000313" key="6">
    <source>
        <dbReference type="Proteomes" id="UP000289738"/>
    </source>
</evidence>
<dbReference type="GO" id="GO:0006886">
    <property type="term" value="P:intracellular protein transport"/>
    <property type="evidence" value="ECO:0007669"/>
    <property type="project" value="InterPro"/>
</dbReference>
<protein>
    <recommendedName>
        <fullName evidence="4">t-SNARE coiled-coil homology domain-containing protein</fullName>
    </recommendedName>
</protein>
<dbReference type="Pfam" id="PF07887">
    <property type="entry name" value="Calmodulin_bind"/>
    <property type="match status" value="1"/>
</dbReference>
<evidence type="ECO:0000256" key="2">
    <source>
        <dbReference type="ARBA" id="ARBA00022927"/>
    </source>
</evidence>
<feature type="domain" description="T-SNARE coiled-coil homology" evidence="4">
    <location>
        <begin position="119"/>
        <end position="181"/>
    </location>
</feature>
<keyword evidence="6" id="KW-1185">Reference proteome</keyword>
<reference evidence="5 6" key="1">
    <citation type="submission" date="2019-01" db="EMBL/GenBank/DDBJ databases">
        <title>Sequencing of cultivated peanut Arachis hypogaea provides insights into genome evolution and oil improvement.</title>
        <authorList>
            <person name="Chen X."/>
        </authorList>
    </citation>
    <scope>NUCLEOTIDE SEQUENCE [LARGE SCALE GENOMIC DNA]</scope>
    <source>
        <strain evidence="6">cv. Fuhuasheng</strain>
        <tissue evidence="5">Leaves</tissue>
    </source>
</reference>
<keyword evidence="2" id="KW-0813">Transport</keyword>
<dbReference type="PRINTS" id="PR00882">
    <property type="entry name" value="RIBOSOMALL7A"/>
</dbReference>
<dbReference type="PANTHER" id="PTHR19957:SF38">
    <property type="entry name" value="LD27581P"/>
    <property type="match status" value="1"/>
</dbReference>
<dbReference type="PANTHER" id="PTHR19957">
    <property type="entry name" value="SYNTAXIN"/>
    <property type="match status" value="1"/>
</dbReference>
<gene>
    <name evidence="5" type="ORF">Ahy_B05g075017</name>
</gene>
<dbReference type="PROSITE" id="PS00914">
    <property type="entry name" value="SYNTAXIN"/>
    <property type="match status" value="1"/>
</dbReference>
<dbReference type="InterPro" id="IPR000727">
    <property type="entry name" value="T_SNARE_dom"/>
</dbReference>
<comment type="caution">
    <text evidence="5">The sequence shown here is derived from an EMBL/GenBank/DDBJ whole genome shotgun (WGS) entry which is preliminary data.</text>
</comment>
<evidence type="ECO:0000256" key="3">
    <source>
        <dbReference type="SAM" id="Phobius"/>
    </source>
</evidence>
<dbReference type="STRING" id="3818.A0A444Z0A3"/>
<feature type="transmembrane region" description="Helical" evidence="3">
    <location>
        <begin position="244"/>
        <end position="260"/>
    </location>
</feature>
<feature type="transmembrane region" description="Helical" evidence="3">
    <location>
        <begin position="280"/>
        <end position="306"/>
    </location>
</feature>
<sequence length="413" mass="45577">MSLPPQLASHELPPSPSSRLLPSLPSSYEFSPLCSCLTSSFCVALVAASSLLAGSLSSSLLVAVSSGEGYELVQIQRKKRILKQRLKVPPALNQFTKTLDKNLDAQEVLFLDNEIAFNEAIIEEREQGIKEIQQQIGEVNEIFKDLVVLVHEQGAMIDDIGSNIEQSHAVTTQARSQLAKASKTQRSNSSSMLGVGAMLPCCSSSSSELNPAIRFLCCFMFAYVDRSEVSFSVGSCLLPHLDKLILQWLTEIFVLIYGFVERKQFSADISSKLGSSVSIVPFVIVVSVCTILTMITTMAVAQLFFFHILLIEKVTWHVPSCIVYDEGNDERDLQLLLCKQKQHYQTPVTRDGPSLKVQLCVLKGDFESEDWTVEEFNSNIENPRERKGSLFKGDTAIIFKNVSCCKGSSGVDS</sequence>
<dbReference type="GO" id="GO:0012505">
    <property type="term" value="C:endomembrane system"/>
    <property type="evidence" value="ECO:0007669"/>
    <property type="project" value="TreeGrafter"/>
</dbReference>
<dbReference type="GO" id="GO:0000149">
    <property type="term" value="F:SNARE binding"/>
    <property type="evidence" value="ECO:0007669"/>
    <property type="project" value="TreeGrafter"/>
</dbReference>
<dbReference type="SUPFAM" id="SSF58038">
    <property type="entry name" value="SNARE fusion complex"/>
    <property type="match status" value="1"/>
</dbReference>
<dbReference type="InterPro" id="IPR045242">
    <property type="entry name" value="Syntaxin"/>
</dbReference>
<dbReference type="PROSITE" id="PS50192">
    <property type="entry name" value="T_SNARE"/>
    <property type="match status" value="1"/>
</dbReference>
<dbReference type="GO" id="GO:0048278">
    <property type="term" value="P:vesicle docking"/>
    <property type="evidence" value="ECO:0007669"/>
    <property type="project" value="TreeGrafter"/>
</dbReference>
<dbReference type="EMBL" id="SDMP01000015">
    <property type="protein sequence ID" value="RYR07619.1"/>
    <property type="molecule type" value="Genomic_DNA"/>
</dbReference>